<evidence type="ECO:0000313" key="3">
    <source>
        <dbReference type="Proteomes" id="UP000005952"/>
    </source>
</evidence>
<dbReference type="Proteomes" id="UP000005952">
    <property type="component" value="Chromosome"/>
</dbReference>
<dbReference type="OrthoDB" id="7933319at2"/>
<reference evidence="2 3" key="1">
    <citation type="journal article" date="2013" name="Genome Announc.">
        <title>Genome sequences for three denitrifying bacterial strains isolated from a uranium- and nitrate-contaminated subsurface environment.</title>
        <authorList>
            <person name="Venkatramanan R."/>
            <person name="Prakash O."/>
            <person name="Woyke T."/>
            <person name="Chain P."/>
            <person name="Goodwin L.A."/>
            <person name="Watson D."/>
            <person name="Brooks S."/>
            <person name="Kostka J.E."/>
            <person name="Green S.J."/>
        </authorList>
    </citation>
    <scope>NUCLEOTIDE SEQUENCE [LARGE SCALE GENOMIC DNA]</scope>
    <source>
        <strain evidence="2 3">1NES1</strain>
    </source>
</reference>
<gene>
    <name evidence="2" type="ORF">HYPDE_23418</name>
</gene>
<feature type="repeat" description="TPR" evidence="1">
    <location>
        <begin position="75"/>
        <end position="108"/>
    </location>
</feature>
<accession>N0B8I0</accession>
<dbReference type="InterPro" id="IPR019734">
    <property type="entry name" value="TPR_rpt"/>
</dbReference>
<protein>
    <submittedName>
        <fullName evidence="2">Uncharacterized protein</fullName>
    </submittedName>
</protein>
<sequence length="127" mass="13765">MVPGVIPCISDNRHLVVLIIIGFLCGATGCDRPDTSAGEGMDRQTCLGSELAPIDALAACSRFIVATDSQTLNRSDAYYNRGVAFADLGELHHAKLDLEHALKLDPENRWARQRLETVNQTLSRTGG</sequence>
<keyword evidence="3" id="KW-1185">Reference proteome</keyword>
<dbReference type="EMBL" id="CP005587">
    <property type="protein sequence ID" value="AGK56370.1"/>
    <property type="molecule type" value="Genomic_DNA"/>
</dbReference>
<proteinExistence type="predicted"/>
<dbReference type="HOGENOM" id="CLU_1967547_0_0_5"/>
<dbReference type="AlphaFoldDB" id="N0B8I0"/>
<dbReference type="SMART" id="SM00028">
    <property type="entry name" value="TPR"/>
    <property type="match status" value="1"/>
</dbReference>
<evidence type="ECO:0000313" key="2">
    <source>
        <dbReference type="EMBL" id="AGK56370.1"/>
    </source>
</evidence>
<dbReference type="KEGG" id="hdt:HYPDE_23418"/>
<dbReference type="PROSITE" id="PS50005">
    <property type="entry name" value="TPR"/>
    <property type="match status" value="1"/>
</dbReference>
<dbReference type="Gene3D" id="1.25.40.10">
    <property type="entry name" value="Tetratricopeptide repeat domain"/>
    <property type="match status" value="1"/>
</dbReference>
<dbReference type="SUPFAM" id="SSF48452">
    <property type="entry name" value="TPR-like"/>
    <property type="match status" value="1"/>
</dbReference>
<evidence type="ECO:0000256" key="1">
    <source>
        <dbReference type="PROSITE-ProRule" id="PRU00339"/>
    </source>
</evidence>
<keyword evidence="1" id="KW-0802">TPR repeat</keyword>
<dbReference type="InterPro" id="IPR011990">
    <property type="entry name" value="TPR-like_helical_dom_sf"/>
</dbReference>
<organism evidence="2 3">
    <name type="scientific">Hyphomicrobium denitrificans 1NES1</name>
    <dbReference type="NCBI Taxonomy" id="670307"/>
    <lineage>
        <taxon>Bacteria</taxon>
        <taxon>Pseudomonadati</taxon>
        <taxon>Pseudomonadota</taxon>
        <taxon>Alphaproteobacteria</taxon>
        <taxon>Hyphomicrobiales</taxon>
        <taxon>Hyphomicrobiaceae</taxon>
        <taxon>Hyphomicrobium</taxon>
    </lineage>
</organism>
<dbReference type="PROSITE" id="PS50293">
    <property type="entry name" value="TPR_REGION"/>
    <property type="match status" value="1"/>
</dbReference>
<dbReference type="Pfam" id="PF00515">
    <property type="entry name" value="TPR_1"/>
    <property type="match status" value="1"/>
</dbReference>
<name>N0B8I0_9HYPH</name>